<keyword evidence="2" id="KW-1185">Reference proteome</keyword>
<evidence type="ECO:0000313" key="2">
    <source>
        <dbReference type="Proteomes" id="UP001341840"/>
    </source>
</evidence>
<protein>
    <submittedName>
        <fullName evidence="1">Uncharacterized protein</fullName>
    </submittedName>
</protein>
<proteinExistence type="predicted"/>
<comment type="caution">
    <text evidence="1">The sequence shown here is derived from an EMBL/GenBank/DDBJ whole genome shotgun (WGS) entry which is preliminary data.</text>
</comment>
<accession>A0ABU6QE28</accession>
<name>A0ABU6QE28_9FABA</name>
<gene>
    <name evidence="1" type="ORF">PIB30_034297</name>
</gene>
<dbReference type="Proteomes" id="UP001341840">
    <property type="component" value="Unassembled WGS sequence"/>
</dbReference>
<organism evidence="1 2">
    <name type="scientific">Stylosanthes scabra</name>
    <dbReference type="NCBI Taxonomy" id="79078"/>
    <lineage>
        <taxon>Eukaryota</taxon>
        <taxon>Viridiplantae</taxon>
        <taxon>Streptophyta</taxon>
        <taxon>Embryophyta</taxon>
        <taxon>Tracheophyta</taxon>
        <taxon>Spermatophyta</taxon>
        <taxon>Magnoliopsida</taxon>
        <taxon>eudicotyledons</taxon>
        <taxon>Gunneridae</taxon>
        <taxon>Pentapetalae</taxon>
        <taxon>rosids</taxon>
        <taxon>fabids</taxon>
        <taxon>Fabales</taxon>
        <taxon>Fabaceae</taxon>
        <taxon>Papilionoideae</taxon>
        <taxon>50 kb inversion clade</taxon>
        <taxon>dalbergioids sensu lato</taxon>
        <taxon>Dalbergieae</taxon>
        <taxon>Pterocarpus clade</taxon>
        <taxon>Stylosanthes</taxon>
    </lineage>
</organism>
<dbReference type="EMBL" id="JASCZI010000159">
    <property type="protein sequence ID" value="MED6109504.1"/>
    <property type="molecule type" value="Genomic_DNA"/>
</dbReference>
<sequence length="63" mass="7151">MHEMSNPLEPDEFAEMWKENAAFNTLATFFPQHASSGLKPTCYQGFGRDLLNRLPSLLCVYKG</sequence>
<evidence type="ECO:0000313" key="1">
    <source>
        <dbReference type="EMBL" id="MED6109504.1"/>
    </source>
</evidence>
<reference evidence="1 2" key="1">
    <citation type="journal article" date="2023" name="Plants (Basel)">
        <title>Bridging the Gap: Combining Genomics and Transcriptomics Approaches to Understand Stylosanthes scabra, an Orphan Legume from the Brazilian Caatinga.</title>
        <authorList>
            <person name="Ferreira-Neto J.R.C."/>
            <person name="da Silva M.D."/>
            <person name="Binneck E."/>
            <person name="de Melo N.F."/>
            <person name="da Silva R.H."/>
            <person name="de Melo A.L.T.M."/>
            <person name="Pandolfi V."/>
            <person name="Bustamante F.O."/>
            <person name="Brasileiro-Vidal A.C."/>
            <person name="Benko-Iseppon A.M."/>
        </authorList>
    </citation>
    <scope>NUCLEOTIDE SEQUENCE [LARGE SCALE GENOMIC DNA]</scope>
    <source>
        <tissue evidence="1">Leaves</tissue>
    </source>
</reference>